<feature type="domain" description="Peptide chain release factor" evidence="9">
    <location>
        <begin position="63"/>
        <end position="174"/>
    </location>
</feature>
<dbReference type="PANTHER" id="PTHR43804">
    <property type="entry name" value="LD18447P"/>
    <property type="match status" value="1"/>
</dbReference>
<dbReference type="GO" id="GO:0016149">
    <property type="term" value="F:translation release factor activity, codon specific"/>
    <property type="evidence" value="ECO:0007669"/>
    <property type="project" value="UniProtKB-UniRule"/>
</dbReference>
<proteinExistence type="inferred from homology"/>
<feature type="modified residue" description="N5-methylglutamine" evidence="7">
    <location>
        <position position="230"/>
    </location>
</feature>
<dbReference type="OrthoDB" id="9806673at2"/>
<dbReference type="Gene3D" id="3.30.160.20">
    <property type="match status" value="1"/>
</dbReference>
<dbReference type="Gene3D" id="6.10.140.1950">
    <property type="match status" value="1"/>
</dbReference>
<comment type="function">
    <text evidence="1 7">Peptide chain release factor 1 directs the termination of translation in response to the peptide chain termination codons UAG and UAA.</text>
</comment>
<comment type="similarity">
    <text evidence="3 7">Belongs to the prokaryotic/mitochondrial release factor family.</text>
</comment>
<accession>E8V3M0</accession>
<dbReference type="NCBIfam" id="NF001859">
    <property type="entry name" value="PRK00591.1"/>
    <property type="match status" value="1"/>
</dbReference>
<dbReference type="HAMAP" id="MF_00093">
    <property type="entry name" value="Rel_fac_1"/>
    <property type="match status" value="1"/>
</dbReference>
<evidence type="ECO:0000256" key="2">
    <source>
        <dbReference type="ARBA" id="ARBA00004496"/>
    </source>
</evidence>
<dbReference type="InterPro" id="IPR050057">
    <property type="entry name" value="Prokaryotic/Mito_RF"/>
</dbReference>
<dbReference type="SUPFAM" id="SSF75620">
    <property type="entry name" value="Release factor"/>
    <property type="match status" value="1"/>
</dbReference>
<dbReference type="FunFam" id="3.30.70.1660:FF:000004">
    <property type="entry name" value="Peptide chain release factor 1"/>
    <property type="match status" value="1"/>
</dbReference>
<dbReference type="EMBL" id="CP002467">
    <property type="protein sequence ID" value="ADV84707.1"/>
    <property type="molecule type" value="Genomic_DNA"/>
</dbReference>
<organism evidence="10 11">
    <name type="scientific">Terriglobus saanensis (strain ATCC BAA-1853 / DSM 23119 / SP1PR4)</name>
    <dbReference type="NCBI Taxonomy" id="401053"/>
    <lineage>
        <taxon>Bacteria</taxon>
        <taxon>Pseudomonadati</taxon>
        <taxon>Acidobacteriota</taxon>
        <taxon>Terriglobia</taxon>
        <taxon>Terriglobales</taxon>
        <taxon>Acidobacteriaceae</taxon>
        <taxon>Terriglobus</taxon>
    </lineage>
</organism>
<comment type="PTM">
    <text evidence="7">Methylated by PrmC. Methylation increases the termination efficiency of RF1.</text>
</comment>
<dbReference type="InterPro" id="IPR000352">
    <property type="entry name" value="Pep_chain_release_fac_I"/>
</dbReference>
<sequence>MFDRLQQMEVRYQELESELAQPEIVQDQPRYQKAMKAHRDLEILIEKFREFKEVMNGIADAHTMLADPDMKEMAEEELSTLMPRKTEIEEELKIMLLPKDPNDSKNVVLEIRAGTGGDEAALFAEEMFRMYLRFAEQHRWKVEVLSEREGAVGGMKEVTAIFEGDQVYSQLKYESGVHRVQRVPATETQGRVHTSAITVAVLPEAEEVDVKIEAKDLRIDTFCSSGPGGQSVNTTYSAIRITHLPTNTVVSCQDEKSQIKNREKAMRVLRSRLYEVEMERVHQLQATARKAQVGSGDRSEKIRTYNFPQNRLTDHRIGLTLHQLEYVMEGKLQPVVDALIAEDIAQRLKADANAA</sequence>
<dbReference type="Pfam" id="PF00472">
    <property type="entry name" value="RF-1"/>
    <property type="match status" value="1"/>
</dbReference>
<gene>
    <name evidence="7" type="primary">prfA</name>
    <name evidence="10" type="ordered locus">AciPR4_3958</name>
</gene>
<comment type="subcellular location">
    <subcellularLocation>
        <location evidence="2 7">Cytoplasm</location>
    </subcellularLocation>
</comment>
<dbReference type="KEGG" id="tsa:AciPR4_3958"/>
<dbReference type="Gene3D" id="3.30.70.1660">
    <property type="match status" value="1"/>
</dbReference>
<keyword evidence="6 7" id="KW-0648">Protein biosynthesis</keyword>
<dbReference type="PANTHER" id="PTHR43804:SF7">
    <property type="entry name" value="LD18447P"/>
    <property type="match status" value="1"/>
</dbReference>
<keyword evidence="11" id="KW-1185">Reference proteome</keyword>
<evidence type="ECO:0000256" key="3">
    <source>
        <dbReference type="ARBA" id="ARBA00010835"/>
    </source>
</evidence>
<evidence type="ECO:0000256" key="6">
    <source>
        <dbReference type="ARBA" id="ARBA00022917"/>
    </source>
</evidence>
<evidence type="ECO:0000313" key="11">
    <source>
        <dbReference type="Proteomes" id="UP000006844"/>
    </source>
</evidence>
<dbReference type="Pfam" id="PF03462">
    <property type="entry name" value="PCRF"/>
    <property type="match status" value="1"/>
</dbReference>
<dbReference type="InterPro" id="IPR004373">
    <property type="entry name" value="RF-1"/>
</dbReference>
<evidence type="ECO:0000256" key="1">
    <source>
        <dbReference type="ARBA" id="ARBA00002986"/>
    </source>
</evidence>
<dbReference type="RefSeq" id="WP_013570437.1">
    <property type="nucleotide sequence ID" value="NC_014963.1"/>
</dbReference>
<evidence type="ECO:0000256" key="4">
    <source>
        <dbReference type="ARBA" id="ARBA00022481"/>
    </source>
</evidence>
<dbReference type="InterPro" id="IPR005139">
    <property type="entry name" value="PCRF"/>
</dbReference>
<evidence type="ECO:0000256" key="7">
    <source>
        <dbReference type="HAMAP-Rule" id="MF_00093"/>
    </source>
</evidence>
<dbReference type="GO" id="GO:0005829">
    <property type="term" value="C:cytosol"/>
    <property type="evidence" value="ECO:0007669"/>
    <property type="project" value="UniProtKB-ARBA"/>
</dbReference>
<evidence type="ECO:0000256" key="8">
    <source>
        <dbReference type="NCBIfam" id="TIGR00019"/>
    </source>
</evidence>
<dbReference type="InterPro" id="IPR045853">
    <property type="entry name" value="Pep_chain_release_fac_I_sf"/>
</dbReference>
<evidence type="ECO:0000313" key="10">
    <source>
        <dbReference type="EMBL" id="ADV84707.1"/>
    </source>
</evidence>
<dbReference type="eggNOG" id="COG0216">
    <property type="taxonomic scope" value="Bacteria"/>
</dbReference>
<protein>
    <recommendedName>
        <fullName evidence="7 8">Peptide chain release factor 1</fullName>
        <shortName evidence="7">RF-1</shortName>
    </recommendedName>
</protein>
<name>E8V3M0_TERSS</name>
<dbReference type="NCBIfam" id="TIGR00019">
    <property type="entry name" value="prfA"/>
    <property type="match status" value="1"/>
</dbReference>
<dbReference type="HOGENOM" id="CLU_036856_0_1_0"/>
<dbReference type="AlphaFoldDB" id="E8V3M0"/>
<evidence type="ECO:0000259" key="9">
    <source>
        <dbReference type="SMART" id="SM00937"/>
    </source>
</evidence>
<dbReference type="FunFam" id="3.30.160.20:FF:000004">
    <property type="entry name" value="Peptide chain release factor 1"/>
    <property type="match status" value="1"/>
</dbReference>
<reference evidence="10 11" key="1">
    <citation type="journal article" date="2012" name="Stand. Genomic Sci.">
        <title>Complete genome sequence of Terriglobus saanensis type strain SP1PR4(T), an Acidobacteria from tundra soil.</title>
        <authorList>
            <person name="Rawat S.R."/>
            <person name="Mannisto M.K."/>
            <person name="Starovoytov V."/>
            <person name="Goodwin L."/>
            <person name="Nolan M."/>
            <person name="Hauser L."/>
            <person name="Land M."/>
            <person name="Davenport K.W."/>
            <person name="Woyke T."/>
            <person name="Haggblom M.M."/>
        </authorList>
    </citation>
    <scope>NUCLEOTIDE SEQUENCE</scope>
    <source>
        <strain evidence="11">ATCC BAA-1853 / DSM 23119 / SP1PR4</strain>
    </source>
</reference>
<keyword evidence="4 7" id="KW-0488">Methylation</keyword>
<evidence type="ECO:0000256" key="5">
    <source>
        <dbReference type="ARBA" id="ARBA00022490"/>
    </source>
</evidence>
<keyword evidence="5 7" id="KW-0963">Cytoplasm</keyword>
<dbReference type="FunFam" id="3.30.70.1660:FF:000002">
    <property type="entry name" value="Peptide chain release factor 1"/>
    <property type="match status" value="1"/>
</dbReference>
<dbReference type="SMART" id="SM00937">
    <property type="entry name" value="PCRF"/>
    <property type="match status" value="1"/>
</dbReference>
<dbReference type="STRING" id="401053.AciPR4_3958"/>
<dbReference type="Proteomes" id="UP000006844">
    <property type="component" value="Chromosome"/>
</dbReference>